<keyword evidence="2" id="KW-1185">Reference proteome</keyword>
<dbReference type="Proteomes" id="UP000011761">
    <property type="component" value="Unassembled WGS sequence"/>
</dbReference>
<dbReference type="AlphaFoldDB" id="M2MSH8"/>
<name>M2MSH8_BAUPA</name>
<evidence type="ECO:0000313" key="1">
    <source>
        <dbReference type="EMBL" id="EMC94463.1"/>
    </source>
</evidence>
<dbReference type="RefSeq" id="XP_007678326.1">
    <property type="nucleotide sequence ID" value="XM_007680136.1"/>
</dbReference>
<dbReference type="KEGG" id="bcom:BAUCODRAFT_549016"/>
<reference evidence="1 2" key="1">
    <citation type="journal article" date="2012" name="PLoS Pathog.">
        <title>Diverse lifestyles and strategies of plant pathogenesis encoded in the genomes of eighteen Dothideomycetes fungi.</title>
        <authorList>
            <person name="Ohm R.A."/>
            <person name="Feau N."/>
            <person name="Henrissat B."/>
            <person name="Schoch C.L."/>
            <person name="Horwitz B.A."/>
            <person name="Barry K.W."/>
            <person name="Condon B.J."/>
            <person name="Copeland A.C."/>
            <person name="Dhillon B."/>
            <person name="Glaser F."/>
            <person name="Hesse C.N."/>
            <person name="Kosti I."/>
            <person name="LaButti K."/>
            <person name="Lindquist E.A."/>
            <person name="Lucas S."/>
            <person name="Salamov A.A."/>
            <person name="Bradshaw R.E."/>
            <person name="Ciuffetti L."/>
            <person name="Hamelin R.C."/>
            <person name="Kema G.H.J."/>
            <person name="Lawrence C."/>
            <person name="Scott J.A."/>
            <person name="Spatafora J.W."/>
            <person name="Turgeon B.G."/>
            <person name="de Wit P.J.G.M."/>
            <person name="Zhong S."/>
            <person name="Goodwin S.B."/>
            <person name="Grigoriev I.V."/>
        </authorList>
    </citation>
    <scope>NUCLEOTIDE SEQUENCE [LARGE SCALE GENOMIC DNA]</scope>
    <source>
        <strain evidence="1 2">UAMH 10762</strain>
    </source>
</reference>
<evidence type="ECO:0000313" key="2">
    <source>
        <dbReference type="Proteomes" id="UP000011761"/>
    </source>
</evidence>
<proteinExistence type="predicted"/>
<dbReference type="HOGENOM" id="CLU_2372464_0_0_1"/>
<protein>
    <submittedName>
        <fullName evidence="1">Uncharacterized protein</fullName>
    </submittedName>
</protein>
<organism evidence="1 2">
    <name type="scientific">Baudoinia panamericana (strain UAMH 10762)</name>
    <name type="common">Angels' share fungus</name>
    <name type="synonym">Baudoinia compniacensis (strain UAMH 10762)</name>
    <dbReference type="NCBI Taxonomy" id="717646"/>
    <lineage>
        <taxon>Eukaryota</taxon>
        <taxon>Fungi</taxon>
        <taxon>Dikarya</taxon>
        <taxon>Ascomycota</taxon>
        <taxon>Pezizomycotina</taxon>
        <taxon>Dothideomycetes</taxon>
        <taxon>Dothideomycetidae</taxon>
        <taxon>Mycosphaerellales</taxon>
        <taxon>Teratosphaeriaceae</taxon>
        <taxon>Baudoinia</taxon>
    </lineage>
</organism>
<sequence length="95" mass="10445">MAFQIYYIGGRNPGRGLSGCPYKHRLKVICAGASFVPTSEPMRSHLTAGLCSNGRLDMGRVSVRNGLLWQTRGLWARTNEKLYCSTRGSCCAKGF</sequence>
<accession>M2MSH8</accession>
<dbReference type="GeneID" id="19115396"/>
<gene>
    <name evidence="1" type="ORF">BAUCODRAFT_549016</name>
</gene>
<dbReference type="EMBL" id="KB445558">
    <property type="protein sequence ID" value="EMC94463.1"/>
    <property type="molecule type" value="Genomic_DNA"/>
</dbReference>